<gene>
    <name evidence="9" type="primary">sufS</name>
    <name evidence="9" type="ORF">HTZ77_09445</name>
</gene>
<evidence type="ECO:0000313" key="9">
    <source>
        <dbReference type="EMBL" id="NUW31650.1"/>
    </source>
</evidence>
<dbReference type="PANTHER" id="PTHR43586">
    <property type="entry name" value="CYSTEINE DESULFURASE"/>
    <property type="match status" value="1"/>
</dbReference>
<feature type="domain" description="Methyltransferase type 11" evidence="8">
    <location>
        <begin position="461"/>
        <end position="564"/>
    </location>
</feature>
<name>A0A7Y6I4N2_9ACTN</name>
<dbReference type="CDD" id="cd06453">
    <property type="entry name" value="SufS_like"/>
    <property type="match status" value="1"/>
</dbReference>
<dbReference type="GO" id="GO:0030170">
    <property type="term" value="F:pyridoxal phosphate binding"/>
    <property type="evidence" value="ECO:0007669"/>
    <property type="project" value="InterPro"/>
</dbReference>
<evidence type="ECO:0000256" key="4">
    <source>
        <dbReference type="ARBA" id="ARBA00022679"/>
    </source>
</evidence>
<keyword evidence="5" id="KW-0663">Pyridoxal phosphate</keyword>
<comment type="caution">
    <text evidence="9">The sequence shown here is derived from an EMBL/GenBank/DDBJ whole genome shotgun (WGS) entry which is preliminary data.</text>
</comment>
<dbReference type="AlphaFoldDB" id="A0A7Y6I4N2"/>
<evidence type="ECO:0000256" key="2">
    <source>
        <dbReference type="ARBA" id="ARBA00010447"/>
    </source>
</evidence>
<reference evidence="9 10" key="1">
    <citation type="submission" date="2020-06" db="EMBL/GenBank/DDBJ databases">
        <title>Nonomuraea sp. SMC257, a novel actinomycete isolated from soil.</title>
        <authorList>
            <person name="Chanama M."/>
        </authorList>
    </citation>
    <scope>NUCLEOTIDE SEQUENCE [LARGE SCALE GENOMIC DNA]</scope>
    <source>
        <strain evidence="9 10">SMC257</strain>
    </source>
</reference>
<dbReference type="GO" id="GO:0031071">
    <property type="term" value="F:cysteine desulfurase activity"/>
    <property type="evidence" value="ECO:0007669"/>
    <property type="project" value="UniProtKB-EC"/>
</dbReference>
<dbReference type="InterPro" id="IPR029063">
    <property type="entry name" value="SAM-dependent_MTases_sf"/>
</dbReference>
<dbReference type="CDD" id="cd02440">
    <property type="entry name" value="AdoMet_MTases"/>
    <property type="match status" value="1"/>
</dbReference>
<dbReference type="InterPro" id="IPR015424">
    <property type="entry name" value="PyrdxlP-dep_Trfase"/>
</dbReference>
<comment type="cofactor">
    <cofactor evidence="1">
        <name>pyridoxal 5'-phosphate</name>
        <dbReference type="ChEBI" id="CHEBI:597326"/>
    </cofactor>
</comment>
<dbReference type="Gene3D" id="3.90.1150.10">
    <property type="entry name" value="Aspartate Aminotransferase, domain 1"/>
    <property type="match status" value="1"/>
</dbReference>
<dbReference type="Gene3D" id="3.40.50.150">
    <property type="entry name" value="Vaccinia Virus protein VP39"/>
    <property type="match status" value="1"/>
</dbReference>
<dbReference type="Pfam" id="PF00266">
    <property type="entry name" value="Aminotran_5"/>
    <property type="match status" value="1"/>
</dbReference>
<dbReference type="EMBL" id="JABWGN010000003">
    <property type="protein sequence ID" value="NUW31650.1"/>
    <property type="molecule type" value="Genomic_DNA"/>
</dbReference>
<evidence type="ECO:0000313" key="10">
    <source>
        <dbReference type="Proteomes" id="UP000586042"/>
    </source>
</evidence>
<protein>
    <recommendedName>
        <fullName evidence="3">cysteine desulfurase</fullName>
        <ecNumber evidence="3">2.8.1.7</ecNumber>
    </recommendedName>
</protein>
<dbReference type="Gene3D" id="3.40.640.10">
    <property type="entry name" value="Type I PLP-dependent aspartate aminotransferase-like (Major domain)"/>
    <property type="match status" value="1"/>
</dbReference>
<evidence type="ECO:0000259" key="7">
    <source>
        <dbReference type="Pfam" id="PF00266"/>
    </source>
</evidence>
<dbReference type="SUPFAM" id="SSF53383">
    <property type="entry name" value="PLP-dependent transferases"/>
    <property type="match status" value="1"/>
</dbReference>
<proteinExistence type="inferred from homology"/>
<dbReference type="InterPro" id="IPR010970">
    <property type="entry name" value="Cys_dSase_SufS"/>
</dbReference>
<comment type="similarity">
    <text evidence="2">Belongs to the class-V pyridoxal-phosphate-dependent aminotransferase family. Csd subfamily.</text>
</comment>
<dbReference type="GO" id="GO:0008757">
    <property type="term" value="F:S-adenosylmethionine-dependent methyltransferase activity"/>
    <property type="evidence" value="ECO:0007669"/>
    <property type="project" value="InterPro"/>
</dbReference>
<dbReference type="EC" id="2.8.1.7" evidence="3"/>
<accession>A0A7Y6I4N2</accession>
<dbReference type="RefSeq" id="WP_175589086.1">
    <property type="nucleotide sequence ID" value="NZ_JABWGN010000003.1"/>
</dbReference>
<evidence type="ECO:0000256" key="1">
    <source>
        <dbReference type="ARBA" id="ARBA00001933"/>
    </source>
</evidence>
<comment type="catalytic activity">
    <reaction evidence="6">
        <text>(sulfur carrier)-H + L-cysteine = (sulfur carrier)-SH + L-alanine</text>
        <dbReference type="Rhea" id="RHEA:43892"/>
        <dbReference type="Rhea" id="RHEA-COMP:14737"/>
        <dbReference type="Rhea" id="RHEA-COMP:14739"/>
        <dbReference type="ChEBI" id="CHEBI:29917"/>
        <dbReference type="ChEBI" id="CHEBI:35235"/>
        <dbReference type="ChEBI" id="CHEBI:57972"/>
        <dbReference type="ChEBI" id="CHEBI:64428"/>
        <dbReference type="EC" id="2.8.1.7"/>
    </reaction>
</comment>
<evidence type="ECO:0000256" key="6">
    <source>
        <dbReference type="ARBA" id="ARBA00050776"/>
    </source>
</evidence>
<dbReference type="InterPro" id="IPR015421">
    <property type="entry name" value="PyrdxlP-dep_Trfase_major"/>
</dbReference>
<keyword evidence="4" id="KW-0808">Transferase</keyword>
<dbReference type="InterPro" id="IPR015422">
    <property type="entry name" value="PyrdxlP-dep_Trfase_small"/>
</dbReference>
<sequence length="687" mass="72203">MAIDVESIRKAFPFFETPADGSRPPVYLDSAATTQKPAAVLDALAHYYTRANANVHRGVYRLAVEATELYEGARRTVAAFVGATRPEEIVFTKNATEAVNLLSNSLMWAGDELRVGPGDEIVVTEMEHHSNLIPWRLLAERAGATVRYLGITDDGRLDLSRLPEVVTERTRVVAVVHASNILGTVNPIAPIAARAAEVGALLVVDAAQSVPHLPVDVAALGADFVTFSGHKMCGPTGIGVLWGRHELLEALPPFLGGGEMIETVSVDAMRYAAPPLKFEAGTPPVAQAVGLGAACDFLGEIGMDAIAAHDQALVEYALERLGRVPGIRFIGPADGVDRLPLLSFVVDGVPLQKLRTVLDEAGIAVRSGHHCAQLACSRFGIPAAIRSSFYLYNAADEVDHLAATLEGTTRSGRGGGAAPAFEAGGTARVRPYREVLVPAIFGPWAERLVGALAPAPGARALDVGTGPGTVARVLAAAVGPAGAVVGTDPSPAMLALAREEPPPSGAPIQIASIQYVECGAAPLHVSDEAFDIVTAQQVLQFVPDRRAAVAEMRRAARPGARIAIATWLPLERNPLFRALRDAVGAVLGPEEAELFAEPWTPAGEEVAVLVEEAGFTGVERYEWTVPVTLPGGPDALCCLFGFSSVASSYAAGHGEALRQAVRELLVRHTDERGLHGETAASVVTARA</sequence>
<organism evidence="9 10">
    <name type="scientific">Nonomuraea montanisoli</name>
    <dbReference type="NCBI Taxonomy" id="2741721"/>
    <lineage>
        <taxon>Bacteria</taxon>
        <taxon>Bacillati</taxon>
        <taxon>Actinomycetota</taxon>
        <taxon>Actinomycetes</taxon>
        <taxon>Streptosporangiales</taxon>
        <taxon>Streptosporangiaceae</taxon>
        <taxon>Nonomuraea</taxon>
    </lineage>
</organism>
<dbReference type="SUPFAM" id="SSF53335">
    <property type="entry name" value="S-adenosyl-L-methionine-dependent methyltransferases"/>
    <property type="match status" value="1"/>
</dbReference>
<evidence type="ECO:0000256" key="5">
    <source>
        <dbReference type="ARBA" id="ARBA00022898"/>
    </source>
</evidence>
<dbReference type="PANTHER" id="PTHR43586:SF8">
    <property type="entry name" value="CYSTEINE DESULFURASE 1, CHLOROPLASTIC"/>
    <property type="match status" value="1"/>
</dbReference>
<dbReference type="Proteomes" id="UP000586042">
    <property type="component" value="Unassembled WGS sequence"/>
</dbReference>
<keyword evidence="10" id="KW-1185">Reference proteome</keyword>
<feature type="domain" description="Aminotransferase class V" evidence="7">
    <location>
        <begin position="26"/>
        <end position="401"/>
    </location>
</feature>
<evidence type="ECO:0000256" key="3">
    <source>
        <dbReference type="ARBA" id="ARBA00012239"/>
    </source>
</evidence>
<dbReference type="InterPro" id="IPR000192">
    <property type="entry name" value="Aminotrans_V_dom"/>
</dbReference>
<dbReference type="NCBIfam" id="TIGR01979">
    <property type="entry name" value="sufS"/>
    <property type="match status" value="1"/>
</dbReference>
<evidence type="ECO:0000259" key="8">
    <source>
        <dbReference type="Pfam" id="PF08241"/>
    </source>
</evidence>
<dbReference type="Pfam" id="PF08241">
    <property type="entry name" value="Methyltransf_11"/>
    <property type="match status" value="1"/>
</dbReference>
<dbReference type="InterPro" id="IPR013216">
    <property type="entry name" value="Methyltransf_11"/>
</dbReference>
<dbReference type="GO" id="GO:0006534">
    <property type="term" value="P:cysteine metabolic process"/>
    <property type="evidence" value="ECO:0007669"/>
    <property type="project" value="InterPro"/>
</dbReference>